<feature type="signal peptide" evidence="1">
    <location>
        <begin position="1"/>
        <end position="21"/>
    </location>
</feature>
<accession>A0A1E1K9P1</accession>
<organism evidence="2 3">
    <name type="scientific">Rhynchosporium agropyri</name>
    <dbReference type="NCBI Taxonomy" id="914238"/>
    <lineage>
        <taxon>Eukaryota</taxon>
        <taxon>Fungi</taxon>
        <taxon>Dikarya</taxon>
        <taxon>Ascomycota</taxon>
        <taxon>Pezizomycotina</taxon>
        <taxon>Leotiomycetes</taxon>
        <taxon>Helotiales</taxon>
        <taxon>Ploettnerulaceae</taxon>
        <taxon>Rhynchosporium</taxon>
    </lineage>
</organism>
<dbReference type="EMBL" id="FJUX01000020">
    <property type="protein sequence ID" value="CZS94805.1"/>
    <property type="molecule type" value="Genomic_DNA"/>
</dbReference>
<protein>
    <submittedName>
        <fullName evidence="2">Uncharacterized protein</fullName>
    </submittedName>
</protein>
<evidence type="ECO:0000313" key="3">
    <source>
        <dbReference type="Proteomes" id="UP000178912"/>
    </source>
</evidence>
<evidence type="ECO:0000313" key="2">
    <source>
        <dbReference type="EMBL" id="CZS94805.1"/>
    </source>
</evidence>
<dbReference type="AlphaFoldDB" id="A0A1E1K9P1"/>
<proteinExistence type="predicted"/>
<sequence length="138" mass="15152">MRTPTLFLAFVLANAAAAVSGREYRDVTSDEHSDIHKRFKINGPIQDSPHCTNTIACLNDPKIKAWGDSMQCDLHAHICKQRCQTTDDCVAWGKWKGVLPCPPGKVTAKQALSIGKYCSTCSSGPVNKGDCFYDLTVY</sequence>
<feature type="chain" id="PRO_5009445792" evidence="1">
    <location>
        <begin position="22"/>
        <end position="138"/>
    </location>
</feature>
<reference evidence="3" key="1">
    <citation type="submission" date="2016-03" db="EMBL/GenBank/DDBJ databases">
        <authorList>
            <person name="Guldener U."/>
        </authorList>
    </citation>
    <scope>NUCLEOTIDE SEQUENCE [LARGE SCALE GENOMIC DNA]</scope>
    <source>
        <strain evidence="3">04CH-RAC-A.6.1</strain>
    </source>
</reference>
<dbReference type="Proteomes" id="UP000178912">
    <property type="component" value="Unassembled WGS sequence"/>
</dbReference>
<gene>
    <name evidence="2" type="ORF">RAG0_04655</name>
</gene>
<keyword evidence="1" id="KW-0732">Signal</keyword>
<name>A0A1E1K9P1_9HELO</name>
<keyword evidence="3" id="KW-1185">Reference proteome</keyword>
<evidence type="ECO:0000256" key="1">
    <source>
        <dbReference type="SAM" id="SignalP"/>
    </source>
</evidence>